<dbReference type="PANTHER" id="PTHR43029:SF11">
    <property type="entry name" value="AMMONIUM TRANSPORTER"/>
    <property type="match status" value="1"/>
</dbReference>
<accession>A0AAN9XIL7</accession>
<comment type="similarity">
    <text evidence="2">Belongs to the ammonia transporter channel (TC 1.A.11.2) family.</text>
</comment>
<dbReference type="EMBL" id="JAYMYS010000005">
    <property type="protein sequence ID" value="KAK7393489.1"/>
    <property type="molecule type" value="Genomic_DNA"/>
</dbReference>
<name>A0AAN9XIL7_PSOTE</name>
<dbReference type="InterPro" id="IPR024041">
    <property type="entry name" value="NH4_transpt_AmtB-like_dom"/>
</dbReference>
<dbReference type="AlphaFoldDB" id="A0AAN9XIL7"/>
<dbReference type="Gene3D" id="1.10.3430.10">
    <property type="entry name" value="Ammonium transporter AmtB like domains"/>
    <property type="match status" value="1"/>
</dbReference>
<sequence>MGWTGFNGGDPYAATIDASLAFLNTHVCMAMSLLTWLFLDILFFSHWATQGVITGLVCITPAAGVVQGWAAMIMGMMCGSIPWYTMMVLHKEIRVL</sequence>
<feature type="transmembrane region" description="Helical" evidence="6">
    <location>
        <begin position="46"/>
        <end position="63"/>
    </location>
</feature>
<dbReference type="GO" id="GO:0008519">
    <property type="term" value="F:ammonium channel activity"/>
    <property type="evidence" value="ECO:0007669"/>
    <property type="project" value="InterPro"/>
</dbReference>
<keyword evidence="5 6" id="KW-0472">Membrane</keyword>
<evidence type="ECO:0000256" key="1">
    <source>
        <dbReference type="ARBA" id="ARBA00004141"/>
    </source>
</evidence>
<dbReference type="PANTHER" id="PTHR43029">
    <property type="entry name" value="AMMONIUM TRANSPORTER MEP2"/>
    <property type="match status" value="1"/>
</dbReference>
<evidence type="ECO:0000313" key="9">
    <source>
        <dbReference type="Proteomes" id="UP001386955"/>
    </source>
</evidence>
<evidence type="ECO:0000259" key="7">
    <source>
        <dbReference type="Pfam" id="PF00909"/>
    </source>
</evidence>
<reference evidence="8 9" key="1">
    <citation type="submission" date="2024-01" db="EMBL/GenBank/DDBJ databases">
        <title>The genomes of 5 underutilized Papilionoideae crops provide insights into root nodulation and disease resistanc.</title>
        <authorList>
            <person name="Jiang F."/>
        </authorList>
    </citation>
    <scope>NUCLEOTIDE SEQUENCE [LARGE SCALE GENOMIC DNA]</scope>
    <source>
        <strain evidence="8">DUOXIRENSHENG_FW03</strain>
        <tissue evidence="8">Leaves</tissue>
    </source>
</reference>
<dbReference type="InterPro" id="IPR001905">
    <property type="entry name" value="Ammonium_transpt"/>
</dbReference>
<dbReference type="Pfam" id="PF00909">
    <property type="entry name" value="Ammonium_transp"/>
    <property type="match status" value="1"/>
</dbReference>
<keyword evidence="3 6" id="KW-0812">Transmembrane</keyword>
<comment type="caution">
    <text evidence="8">The sequence shown here is derived from an EMBL/GenBank/DDBJ whole genome shotgun (WGS) entry which is preliminary data.</text>
</comment>
<dbReference type="Proteomes" id="UP001386955">
    <property type="component" value="Unassembled WGS sequence"/>
</dbReference>
<evidence type="ECO:0000256" key="3">
    <source>
        <dbReference type="ARBA" id="ARBA00022692"/>
    </source>
</evidence>
<proteinExistence type="inferred from homology"/>
<organism evidence="8 9">
    <name type="scientific">Psophocarpus tetragonolobus</name>
    <name type="common">Winged bean</name>
    <name type="synonym">Dolichos tetragonolobus</name>
    <dbReference type="NCBI Taxonomy" id="3891"/>
    <lineage>
        <taxon>Eukaryota</taxon>
        <taxon>Viridiplantae</taxon>
        <taxon>Streptophyta</taxon>
        <taxon>Embryophyta</taxon>
        <taxon>Tracheophyta</taxon>
        <taxon>Spermatophyta</taxon>
        <taxon>Magnoliopsida</taxon>
        <taxon>eudicotyledons</taxon>
        <taxon>Gunneridae</taxon>
        <taxon>Pentapetalae</taxon>
        <taxon>rosids</taxon>
        <taxon>fabids</taxon>
        <taxon>Fabales</taxon>
        <taxon>Fabaceae</taxon>
        <taxon>Papilionoideae</taxon>
        <taxon>50 kb inversion clade</taxon>
        <taxon>NPAAA clade</taxon>
        <taxon>indigoferoid/millettioid clade</taxon>
        <taxon>Phaseoleae</taxon>
        <taxon>Psophocarpus</taxon>
    </lineage>
</organism>
<dbReference type="SUPFAM" id="SSF111352">
    <property type="entry name" value="Ammonium transporter"/>
    <property type="match status" value="1"/>
</dbReference>
<keyword evidence="4 6" id="KW-1133">Transmembrane helix</keyword>
<evidence type="ECO:0000256" key="2">
    <source>
        <dbReference type="ARBA" id="ARBA00005887"/>
    </source>
</evidence>
<evidence type="ECO:0000313" key="8">
    <source>
        <dbReference type="EMBL" id="KAK7393489.1"/>
    </source>
</evidence>
<keyword evidence="9" id="KW-1185">Reference proteome</keyword>
<evidence type="ECO:0000256" key="6">
    <source>
        <dbReference type="SAM" id="Phobius"/>
    </source>
</evidence>
<feature type="transmembrane region" description="Helical" evidence="6">
    <location>
        <begin position="20"/>
        <end position="39"/>
    </location>
</feature>
<dbReference type="GO" id="GO:0005886">
    <property type="term" value="C:plasma membrane"/>
    <property type="evidence" value="ECO:0007669"/>
    <property type="project" value="TreeGrafter"/>
</dbReference>
<evidence type="ECO:0000256" key="5">
    <source>
        <dbReference type="ARBA" id="ARBA00023136"/>
    </source>
</evidence>
<evidence type="ECO:0000256" key="4">
    <source>
        <dbReference type="ARBA" id="ARBA00022989"/>
    </source>
</evidence>
<feature type="domain" description="Ammonium transporter AmtB-like" evidence="7">
    <location>
        <begin position="1"/>
        <end position="94"/>
    </location>
</feature>
<comment type="subcellular location">
    <subcellularLocation>
        <location evidence="1">Membrane</location>
        <topology evidence="1">Multi-pass membrane protein</topology>
    </subcellularLocation>
</comment>
<dbReference type="InterPro" id="IPR029020">
    <property type="entry name" value="Ammonium/urea_transptr"/>
</dbReference>
<gene>
    <name evidence="8" type="ORF">VNO78_22047</name>
</gene>
<protein>
    <recommendedName>
        <fullName evidence="7">Ammonium transporter AmtB-like domain-containing protein</fullName>
    </recommendedName>
</protein>